<reference evidence="2 3" key="1">
    <citation type="submission" date="2019-03" db="EMBL/GenBank/DDBJ databases">
        <title>Sequencing 25 genomes of Wallemia mellicola.</title>
        <authorList>
            <person name="Gostincar C."/>
        </authorList>
    </citation>
    <scope>NUCLEOTIDE SEQUENCE [LARGE SCALE GENOMIC DNA]</scope>
    <source>
        <strain evidence="2 3">EXF-6152</strain>
    </source>
</reference>
<sequence>MTLKVKLNTDSLKPGDHLDASKKRKSTQEDDESTLIGGDSELIRGILEKINPSLLDLNVDADSPKKRNHSSLGGYINDGEGSLFLVYDTLRNGPIDTDKELAISVINSLVAQRKAKLPPAESIQLPETTVDSQLEKQQLRKARYALQQSWPGVDYFTQASDVDPAVASELTLGTATVVPIPENPSIKVPNAPKLKDISKPSPHTTINSSTYGTFRDKDVSHLYYGSNYSFGPCYDSTNATIPYSTSLNIATTSQMKTLEEPTMVRFHGEPVSAHENKEISKDELDNVNIEHLPEAYESLNRGYLETQAKLKRNAFLLAKLKSLEAQRLRSDIPNEPSEEEQEVAKKLTQSFTDMLVHEPPSQFYEVRQLHRLHPKPEMAHYYGTLHPEYTDMLVDNVSVRPTPAALRKRTK</sequence>
<evidence type="ECO:0000313" key="3">
    <source>
        <dbReference type="Proteomes" id="UP000310685"/>
    </source>
</evidence>
<accession>A0A4T0MCC7</accession>
<comment type="caution">
    <text evidence="2">The sequence shown here is derived from an EMBL/GenBank/DDBJ whole genome shotgun (WGS) entry which is preliminary data.</text>
</comment>
<proteinExistence type="predicted"/>
<organism evidence="2 3">
    <name type="scientific">Wallemia mellicola</name>
    <dbReference type="NCBI Taxonomy" id="1708541"/>
    <lineage>
        <taxon>Eukaryota</taxon>
        <taxon>Fungi</taxon>
        <taxon>Dikarya</taxon>
        <taxon>Basidiomycota</taxon>
        <taxon>Wallemiomycotina</taxon>
        <taxon>Wallemiomycetes</taxon>
        <taxon>Wallemiales</taxon>
        <taxon>Wallemiaceae</taxon>
        <taxon>Wallemia</taxon>
    </lineage>
</organism>
<evidence type="ECO:0000313" key="2">
    <source>
        <dbReference type="EMBL" id="TIB80438.1"/>
    </source>
</evidence>
<gene>
    <name evidence="2" type="ORF">E3Q22_01955</name>
</gene>
<feature type="region of interest" description="Disordered" evidence="1">
    <location>
        <begin position="1"/>
        <end position="33"/>
    </location>
</feature>
<feature type="region of interest" description="Disordered" evidence="1">
    <location>
        <begin position="189"/>
        <end position="209"/>
    </location>
</feature>
<dbReference type="Proteomes" id="UP000310685">
    <property type="component" value="Unassembled WGS sequence"/>
</dbReference>
<evidence type="ECO:0000256" key="1">
    <source>
        <dbReference type="SAM" id="MobiDB-lite"/>
    </source>
</evidence>
<name>A0A4T0MCC7_9BASI</name>
<protein>
    <submittedName>
        <fullName evidence="2">Uncharacterized protein</fullName>
    </submittedName>
</protein>
<dbReference type="AlphaFoldDB" id="A0A4T0MCC7"/>
<dbReference type="EMBL" id="SPRC01000016">
    <property type="protein sequence ID" value="TIB80438.1"/>
    <property type="molecule type" value="Genomic_DNA"/>
</dbReference>